<evidence type="ECO:0000256" key="5">
    <source>
        <dbReference type="SAM" id="MobiDB-lite"/>
    </source>
</evidence>
<dbReference type="InterPro" id="IPR030385">
    <property type="entry name" value="G_IRG_dom"/>
</dbReference>
<dbReference type="PROSITE" id="PS51716">
    <property type="entry name" value="G_IRG"/>
    <property type="match status" value="1"/>
</dbReference>
<dbReference type="GO" id="GO:0003924">
    <property type="term" value="F:GTPase activity"/>
    <property type="evidence" value="ECO:0007669"/>
    <property type="project" value="TreeGrafter"/>
</dbReference>
<reference evidence="7 8" key="1">
    <citation type="journal article" date="2019" name="Nat. Ecol. Evol.">
        <title>Megaphylogeny resolves global patterns of mushroom evolution.</title>
        <authorList>
            <person name="Varga T."/>
            <person name="Krizsan K."/>
            <person name="Foldi C."/>
            <person name="Dima B."/>
            <person name="Sanchez-Garcia M."/>
            <person name="Sanchez-Ramirez S."/>
            <person name="Szollosi G.J."/>
            <person name="Szarkandi J.G."/>
            <person name="Papp V."/>
            <person name="Albert L."/>
            <person name="Andreopoulos W."/>
            <person name="Angelini C."/>
            <person name="Antonin V."/>
            <person name="Barry K.W."/>
            <person name="Bougher N.L."/>
            <person name="Buchanan P."/>
            <person name="Buyck B."/>
            <person name="Bense V."/>
            <person name="Catcheside P."/>
            <person name="Chovatia M."/>
            <person name="Cooper J."/>
            <person name="Damon W."/>
            <person name="Desjardin D."/>
            <person name="Finy P."/>
            <person name="Geml J."/>
            <person name="Haridas S."/>
            <person name="Hughes K."/>
            <person name="Justo A."/>
            <person name="Karasinski D."/>
            <person name="Kautmanova I."/>
            <person name="Kiss B."/>
            <person name="Kocsube S."/>
            <person name="Kotiranta H."/>
            <person name="LaButti K.M."/>
            <person name="Lechner B.E."/>
            <person name="Liimatainen K."/>
            <person name="Lipzen A."/>
            <person name="Lukacs Z."/>
            <person name="Mihaltcheva S."/>
            <person name="Morgado L.N."/>
            <person name="Niskanen T."/>
            <person name="Noordeloos M.E."/>
            <person name="Ohm R.A."/>
            <person name="Ortiz-Santana B."/>
            <person name="Ovrebo C."/>
            <person name="Racz N."/>
            <person name="Riley R."/>
            <person name="Savchenko A."/>
            <person name="Shiryaev A."/>
            <person name="Soop K."/>
            <person name="Spirin V."/>
            <person name="Szebenyi C."/>
            <person name="Tomsovsky M."/>
            <person name="Tulloss R.E."/>
            <person name="Uehling J."/>
            <person name="Grigoriev I.V."/>
            <person name="Vagvolgyi C."/>
            <person name="Papp T."/>
            <person name="Martin F.M."/>
            <person name="Miettinen O."/>
            <person name="Hibbett D.S."/>
            <person name="Nagy L.G."/>
        </authorList>
    </citation>
    <scope>NUCLEOTIDE SEQUENCE [LARGE SCALE GENOMIC DNA]</scope>
    <source>
        <strain evidence="7 8">CBS 962.96</strain>
    </source>
</reference>
<feature type="compositionally biased region" description="Basic and acidic residues" evidence="5">
    <location>
        <begin position="34"/>
        <end position="73"/>
    </location>
</feature>
<feature type="region of interest" description="Disordered" evidence="5">
    <location>
        <begin position="1"/>
        <end position="73"/>
    </location>
</feature>
<feature type="compositionally biased region" description="Basic and acidic residues" evidence="5">
    <location>
        <begin position="1"/>
        <end position="26"/>
    </location>
</feature>
<dbReference type="InterPro" id="IPR027417">
    <property type="entry name" value="P-loop_NTPase"/>
</dbReference>
<evidence type="ECO:0000313" key="8">
    <source>
        <dbReference type="Proteomes" id="UP000297245"/>
    </source>
</evidence>
<dbReference type="AlphaFoldDB" id="A0A4S8M813"/>
<sequence>MEEANHRAETERQWRERAEQEKRNADQRAWAGEENARRERERAEGERREREQAERRKAEAEEAMKQARIAREAAEVAAEKARVEQERSNKAAQEAMEEMKKAKDDLANGIQPVTWPTPEEYARTLQAYQYQEGKFHFAIAGLSGSGKSSLVNAFRGVLNQTASAAATGFTETTVVVGRYPDPNPEKPCVWYDVPGAGTLTIKDWDYFNKQGLYIFDAIIVLFDNRFTATDIAILRNCERWKIPAFIVRSKSDYQVENIKRTLVDSIEEDESLDEDEQASRLETVLDVAIEGYKSQTRQSVEKNLKDSGLGSQEVYLVSYKALLNTVRRKNTKNVLYLDEAKLLTRLVEAAKERHCPPASQQLGETSNMFARLTGSGKWSTSGFV</sequence>
<comment type="similarity">
    <text evidence="1">Belongs to the TRAFAC class dynamin-like GTPase superfamily. IRG family.</text>
</comment>
<evidence type="ECO:0000256" key="1">
    <source>
        <dbReference type="ARBA" id="ARBA00005429"/>
    </source>
</evidence>
<dbReference type="InterPro" id="IPR007743">
    <property type="entry name" value="Immunity-related_GTPase-like"/>
</dbReference>
<dbReference type="Gene3D" id="3.40.50.300">
    <property type="entry name" value="P-loop containing nucleotide triphosphate hydrolases"/>
    <property type="match status" value="1"/>
</dbReference>
<organism evidence="7 8">
    <name type="scientific">Dendrothele bispora (strain CBS 962.96)</name>
    <dbReference type="NCBI Taxonomy" id="1314807"/>
    <lineage>
        <taxon>Eukaryota</taxon>
        <taxon>Fungi</taxon>
        <taxon>Dikarya</taxon>
        <taxon>Basidiomycota</taxon>
        <taxon>Agaricomycotina</taxon>
        <taxon>Agaricomycetes</taxon>
        <taxon>Agaricomycetidae</taxon>
        <taxon>Agaricales</taxon>
        <taxon>Agaricales incertae sedis</taxon>
        <taxon>Dendrothele</taxon>
    </lineage>
</organism>
<keyword evidence="3" id="KW-0378">Hydrolase</keyword>
<gene>
    <name evidence="7" type="ORF">K435DRAFT_660782</name>
</gene>
<dbReference type="Proteomes" id="UP000297245">
    <property type="component" value="Unassembled WGS sequence"/>
</dbReference>
<feature type="domain" description="IRG-type G" evidence="6">
    <location>
        <begin position="133"/>
        <end position="340"/>
    </location>
</feature>
<dbReference type="PANTHER" id="PTHR32341">
    <property type="entry name" value="INTERFERON-INDUCIBLE GTPASE"/>
    <property type="match status" value="1"/>
</dbReference>
<dbReference type="InterPro" id="IPR051515">
    <property type="entry name" value="IRG"/>
</dbReference>
<keyword evidence="4" id="KW-0342">GTP-binding</keyword>
<name>A0A4S8M813_DENBC</name>
<dbReference type="SUPFAM" id="SSF52540">
    <property type="entry name" value="P-loop containing nucleoside triphosphate hydrolases"/>
    <property type="match status" value="1"/>
</dbReference>
<dbReference type="EMBL" id="ML179135">
    <property type="protein sequence ID" value="THU98487.1"/>
    <property type="molecule type" value="Genomic_DNA"/>
</dbReference>
<evidence type="ECO:0000256" key="3">
    <source>
        <dbReference type="ARBA" id="ARBA00022801"/>
    </source>
</evidence>
<dbReference type="OrthoDB" id="422720at2759"/>
<keyword evidence="8" id="KW-1185">Reference proteome</keyword>
<dbReference type="PANTHER" id="PTHR32341:SF17">
    <property type="entry name" value="IRG-TYPE G DOMAIN-CONTAINING PROTEIN"/>
    <property type="match status" value="1"/>
</dbReference>
<dbReference type="Pfam" id="PF05049">
    <property type="entry name" value="IIGP"/>
    <property type="match status" value="1"/>
</dbReference>
<protein>
    <recommendedName>
        <fullName evidence="6">IRG-type G domain-containing protein</fullName>
    </recommendedName>
</protein>
<evidence type="ECO:0000313" key="7">
    <source>
        <dbReference type="EMBL" id="THU98487.1"/>
    </source>
</evidence>
<proteinExistence type="inferred from homology"/>
<evidence type="ECO:0000256" key="4">
    <source>
        <dbReference type="ARBA" id="ARBA00023134"/>
    </source>
</evidence>
<keyword evidence="2" id="KW-0547">Nucleotide-binding</keyword>
<evidence type="ECO:0000259" key="6">
    <source>
        <dbReference type="PROSITE" id="PS51716"/>
    </source>
</evidence>
<dbReference type="GO" id="GO:0016020">
    <property type="term" value="C:membrane"/>
    <property type="evidence" value="ECO:0007669"/>
    <property type="project" value="InterPro"/>
</dbReference>
<dbReference type="GO" id="GO:0005525">
    <property type="term" value="F:GTP binding"/>
    <property type="evidence" value="ECO:0007669"/>
    <property type="project" value="UniProtKB-KW"/>
</dbReference>
<accession>A0A4S8M813</accession>
<evidence type="ECO:0000256" key="2">
    <source>
        <dbReference type="ARBA" id="ARBA00022741"/>
    </source>
</evidence>